<dbReference type="AlphaFoldDB" id="A0AAD3T2U8"/>
<protein>
    <submittedName>
        <fullName evidence="1">Uncharacterized protein</fullName>
    </submittedName>
</protein>
<sequence length="76" mass="8515">MWDLRQNILRRFVELELLGYDASPFSALPLRPIAFQVTQVLQGPSLSSDPGWRRSYPFSVLTFQTASTKLTSGVGV</sequence>
<organism evidence="1 2">
    <name type="scientific">Nepenthes gracilis</name>
    <name type="common">Slender pitcher plant</name>
    <dbReference type="NCBI Taxonomy" id="150966"/>
    <lineage>
        <taxon>Eukaryota</taxon>
        <taxon>Viridiplantae</taxon>
        <taxon>Streptophyta</taxon>
        <taxon>Embryophyta</taxon>
        <taxon>Tracheophyta</taxon>
        <taxon>Spermatophyta</taxon>
        <taxon>Magnoliopsida</taxon>
        <taxon>eudicotyledons</taxon>
        <taxon>Gunneridae</taxon>
        <taxon>Pentapetalae</taxon>
        <taxon>Caryophyllales</taxon>
        <taxon>Nepenthaceae</taxon>
        <taxon>Nepenthes</taxon>
    </lineage>
</organism>
<keyword evidence="2" id="KW-1185">Reference proteome</keyword>
<evidence type="ECO:0000313" key="1">
    <source>
        <dbReference type="EMBL" id="GMH21484.1"/>
    </source>
</evidence>
<accession>A0AAD3T2U8</accession>
<name>A0AAD3T2U8_NEPGR</name>
<proteinExistence type="predicted"/>
<dbReference type="EMBL" id="BSYO01000023">
    <property type="protein sequence ID" value="GMH21484.1"/>
    <property type="molecule type" value="Genomic_DNA"/>
</dbReference>
<comment type="caution">
    <text evidence="1">The sequence shown here is derived from an EMBL/GenBank/DDBJ whole genome shotgun (WGS) entry which is preliminary data.</text>
</comment>
<gene>
    <name evidence="1" type="ORF">Nepgr_023326</name>
</gene>
<evidence type="ECO:0000313" key="2">
    <source>
        <dbReference type="Proteomes" id="UP001279734"/>
    </source>
</evidence>
<dbReference type="Proteomes" id="UP001279734">
    <property type="component" value="Unassembled WGS sequence"/>
</dbReference>
<reference evidence="1" key="1">
    <citation type="submission" date="2023-05" db="EMBL/GenBank/DDBJ databases">
        <title>Nepenthes gracilis genome sequencing.</title>
        <authorList>
            <person name="Fukushima K."/>
        </authorList>
    </citation>
    <scope>NUCLEOTIDE SEQUENCE</scope>
    <source>
        <strain evidence="1">SING2019-196</strain>
    </source>
</reference>